<dbReference type="InterPro" id="IPR019734">
    <property type="entry name" value="TPR_rpt"/>
</dbReference>
<dbReference type="InParanoid" id="A0A1X2HNF7"/>
<dbReference type="EMBL" id="MCGN01000002">
    <property type="protein sequence ID" value="ORZ00406.1"/>
    <property type="molecule type" value="Genomic_DNA"/>
</dbReference>
<name>A0A1X2HNF7_SYNRA</name>
<dbReference type="InterPro" id="IPR011990">
    <property type="entry name" value="TPR-like_helical_dom_sf"/>
</dbReference>
<comment type="caution">
    <text evidence="2">The sequence shown here is derived from an EMBL/GenBank/DDBJ whole genome shotgun (WGS) entry which is preliminary data.</text>
</comment>
<gene>
    <name evidence="2" type="ORF">BCR43DRAFT_511416</name>
</gene>
<evidence type="ECO:0000313" key="3">
    <source>
        <dbReference type="Proteomes" id="UP000242180"/>
    </source>
</evidence>
<sequence length="160" mass="18368">MEPRIEEGLRKGADHREKGNTFFKNGEFVPALTQYHHALLHLRTLGGMQPPEDVKKRTNEEMIKVYNNMSAVLSKQEKWARVLECSKKVLEMDSENMKAKFRQGQAHARLGNIDEARELLSVVAARNPDDALVKNELQLLKKAGKHQDKALRDAYRKMFA</sequence>
<dbReference type="OMA" id="KIYANMS"/>
<organism evidence="2 3">
    <name type="scientific">Syncephalastrum racemosum</name>
    <name type="common">Filamentous fungus</name>
    <dbReference type="NCBI Taxonomy" id="13706"/>
    <lineage>
        <taxon>Eukaryota</taxon>
        <taxon>Fungi</taxon>
        <taxon>Fungi incertae sedis</taxon>
        <taxon>Mucoromycota</taxon>
        <taxon>Mucoromycotina</taxon>
        <taxon>Mucoromycetes</taxon>
        <taxon>Mucorales</taxon>
        <taxon>Syncephalastraceae</taxon>
        <taxon>Syncephalastrum</taxon>
    </lineage>
</organism>
<keyword evidence="3" id="KW-1185">Reference proteome</keyword>
<dbReference type="Pfam" id="PF14559">
    <property type="entry name" value="TPR_19"/>
    <property type="match status" value="1"/>
</dbReference>
<feature type="repeat" description="TPR" evidence="1">
    <location>
        <begin position="97"/>
        <end position="130"/>
    </location>
</feature>
<proteinExistence type="predicted"/>
<reference evidence="2 3" key="1">
    <citation type="submission" date="2016-07" db="EMBL/GenBank/DDBJ databases">
        <title>Pervasive Adenine N6-methylation of Active Genes in Fungi.</title>
        <authorList>
            <consortium name="DOE Joint Genome Institute"/>
            <person name="Mondo S.J."/>
            <person name="Dannebaum R.O."/>
            <person name="Kuo R.C."/>
            <person name="Labutti K."/>
            <person name="Haridas S."/>
            <person name="Kuo A."/>
            <person name="Salamov A."/>
            <person name="Ahrendt S.R."/>
            <person name="Lipzen A."/>
            <person name="Sullivan W."/>
            <person name="Andreopoulos W.B."/>
            <person name="Clum A."/>
            <person name="Lindquist E."/>
            <person name="Daum C."/>
            <person name="Ramamoorthy G.K."/>
            <person name="Gryganskyi A."/>
            <person name="Culley D."/>
            <person name="Magnuson J.K."/>
            <person name="James T.Y."/>
            <person name="O'Malley M.A."/>
            <person name="Stajich J.E."/>
            <person name="Spatafora J.W."/>
            <person name="Visel A."/>
            <person name="Grigoriev I.V."/>
        </authorList>
    </citation>
    <scope>NUCLEOTIDE SEQUENCE [LARGE SCALE GENOMIC DNA]</scope>
    <source>
        <strain evidence="2 3">NRRL 2496</strain>
    </source>
</reference>
<evidence type="ECO:0000313" key="2">
    <source>
        <dbReference type="EMBL" id="ORZ00406.1"/>
    </source>
</evidence>
<dbReference type="PANTHER" id="PTHR46512">
    <property type="entry name" value="PEPTIDYLPROLYL ISOMERASE"/>
    <property type="match status" value="1"/>
</dbReference>
<dbReference type="Gene3D" id="1.25.40.10">
    <property type="entry name" value="Tetratricopeptide repeat domain"/>
    <property type="match status" value="1"/>
</dbReference>
<dbReference type="SUPFAM" id="SSF48452">
    <property type="entry name" value="TPR-like"/>
    <property type="match status" value="1"/>
</dbReference>
<dbReference type="SMART" id="SM00028">
    <property type="entry name" value="TPR"/>
    <property type="match status" value="3"/>
</dbReference>
<accession>A0A1X2HNF7</accession>
<dbReference type="AlphaFoldDB" id="A0A1X2HNF7"/>
<dbReference type="Proteomes" id="UP000242180">
    <property type="component" value="Unassembled WGS sequence"/>
</dbReference>
<dbReference type="InterPro" id="IPR050754">
    <property type="entry name" value="FKBP4/5/8-like"/>
</dbReference>
<dbReference type="PROSITE" id="PS50005">
    <property type="entry name" value="TPR"/>
    <property type="match status" value="1"/>
</dbReference>
<evidence type="ECO:0000256" key="1">
    <source>
        <dbReference type="PROSITE-ProRule" id="PRU00339"/>
    </source>
</evidence>
<keyword evidence="1" id="KW-0802">TPR repeat</keyword>
<protein>
    <submittedName>
        <fullName evidence="2">Uncharacterized protein</fullName>
    </submittedName>
</protein>
<dbReference type="STRING" id="13706.A0A1X2HNF7"/>
<dbReference type="OrthoDB" id="433738at2759"/>